<evidence type="ECO:0000256" key="1">
    <source>
        <dbReference type="SAM" id="MobiDB-lite"/>
    </source>
</evidence>
<evidence type="ECO:0000313" key="3">
    <source>
        <dbReference type="Proteomes" id="UP000247498"/>
    </source>
</evidence>
<dbReference type="InParanoid" id="A0A2V0PBK2"/>
<comment type="caution">
    <text evidence="2">The sequence shown here is derived from an EMBL/GenBank/DDBJ whole genome shotgun (WGS) entry which is preliminary data.</text>
</comment>
<gene>
    <name evidence="2" type="ORF">Rsub_09929</name>
</gene>
<dbReference type="InterPro" id="IPR037229">
    <property type="entry name" value="Ribosomal_bL35_sf"/>
</dbReference>
<sequence>MLMGASRLLAAQAGAAGACSTSGRGALGGCGPWGGAAASNRSQAAFDALGGWRGLACGAHSGGVRVFGQPARTAAGRAAAGVASSSSGGGGGAFGGRALATWVNGGPLAATVSSSSSSSSSSSAAAPLLARSGAALAPAAASARRAPPPQPHALQQVRGLLGKPSSRPRAVNYQDHNTKKPKTTKIKTRTILKRRVIVAKDGTMWRTQASRRHKRYKKSGGRLRELRGLAPLAEGWARKLRKLGYKRRWWYSEKA</sequence>
<name>A0A2V0PBK2_9CHLO</name>
<reference evidence="2 3" key="1">
    <citation type="journal article" date="2018" name="Sci. Rep.">
        <title>Raphidocelis subcapitata (=Pseudokirchneriella subcapitata) provides an insight into genome evolution and environmental adaptations in the Sphaeropleales.</title>
        <authorList>
            <person name="Suzuki S."/>
            <person name="Yamaguchi H."/>
            <person name="Nakajima N."/>
            <person name="Kawachi M."/>
        </authorList>
    </citation>
    <scope>NUCLEOTIDE SEQUENCE [LARGE SCALE GENOMIC DNA]</scope>
    <source>
        <strain evidence="2 3">NIES-35</strain>
    </source>
</reference>
<dbReference type="EMBL" id="BDRX01000095">
    <property type="protein sequence ID" value="GBF97238.1"/>
    <property type="molecule type" value="Genomic_DNA"/>
</dbReference>
<organism evidence="2 3">
    <name type="scientific">Raphidocelis subcapitata</name>
    <dbReference type="NCBI Taxonomy" id="307507"/>
    <lineage>
        <taxon>Eukaryota</taxon>
        <taxon>Viridiplantae</taxon>
        <taxon>Chlorophyta</taxon>
        <taxon>core chlorophytes</taxon>
        <taxon>Chlorophyceae</taxon>
        <taxon>CS clade</taxon>
        <taxon>Sphaeropleales</taxon>
        <taxon>Selenastraceae</taxon>
        <taxon>Raphidocelis</taxon>
    </lineage>
</organism>
<evidence type="ECO:0000313" key="2">
    <source>
        <dbReference type="EMBL" id="GBF97238.1"/>
    </source>
</evidence>
<dbReference type="PROSITE" id="PS51257">
    <property type="entry name" value="PROKAR_LIPOPROTEIN"/>
    <property type="match status" value="1"/>
</dbReference>
<dbReference type="Proteomes" id="UP000247498">
    <property type="component" value="Unassembled WGS sequence"/>
</dbReference>
<feature type="region of interest" description="Disordered" evidence="1">
    <location>
        <begin position="162"/>
        <end position="182"/>
    </location>
</feature>
<accession>A0A2V0PBK2</accession>
<dbReference type="AlphaFoldDB" id="A0A2V0PBK2"/>
<dbReference type="STRING" id="307507.A0A2V0PBK2"/>
<keyword evidence="3" id="KW-1185">Reference proteome</keyword>
<dbReference type="SUPFAM" id="SSF143034">
    <property type="entry name" value="L35p-like"/>
    <property type="match status" value="1"/>
</dbReference>
<protein>
    <recommendedName>
        <fullName evidence="4">50S ribosomal protein L35</fullName>
    </recommendedName>
</protein>
<proteinExistence type="predicted"/>
<dbReference type="Gene3D" id="4.10.410.60">
    <property type="match status" value="1"/>
</dbReference>
<dbReference type="OrthoDB" id="546790at2759"/>
<evidence type="ECO:0008006" key="4">
    <source>
        <dbReference type="Google" id="ProtNLM"/>
    </source>
</evidence>